<evidence type="ECO:0000256" key="1">
    <source>
        <dbReference type="SAM" id="Phobius"/>
    </source>
</evidence>
<protein>
    <submittedName>
        <fullName evidence="2">Uncharacterized protein</fullName>
    </submittedName>
</protein>
<dbReference type="PROSITE" id="PS51257">
    <property type="entry name" value="PROKAR_LIPOPROTEIN"/>
    <property type="match status" value="1"/>
</dbReference>
<gene>
    <name evidence="2" type="ORF">MSHI_22820</name>
</gene>
<keyword evidence="3" id="KW-1185">Reference proteome</keyword>
<keyword evidence="1" id="KW-0812">Transmembrane</keyword>
<keyword evidence="1" id="KW-1133">Transmembrane helix</keyword>
<dbReference type="Proteomes" id="UP000467236">
    <property type="component" value="Chromosome"/>
</dbReference>
<dbReference type="AlphaFoldDB" id="A0A7I7MQL3"/>
<sequence>MSVQPTKILNVWGLAGWLVGVLLIAAFALLATGCQLVATPVPNPGCSGELAPVSALTAAIVTPAPITG</sequence>
<feature type="transmembrane region" description="Helical" evidence="1">
    <location>
        <begin position="12"/>
        <end position="31"/>
    </location>
</feature>
<reference evidence="2 3" key="1">
    <citation type="journal article" date="2019" name="Emerg. Microbes Infect.">
        <title>Comprehensive subspecies identification of 175 nontuberculous mycobacteria species based on 7547 genomic profiles.</title>
        <authorList>
            <person name="Matsumoto Y."/>
            <person name="Kinjo T."/>
            <person name="Motooka D."/>
            <person name="Nabeya D."/>
            <person name="Jung N."/>
            <person name="Uechi K."/>
            <person name="Horii T."/>
            <person name="Iida T."/>
            <person name="Fujita J."/>
            <person name="Nakamura S."/>
        </authorList>
    </citation>
    <scope>NUCLEOTIDE SEQUENCE [LARGE SCALE GENOMIC DNA]</scope>
    <source>
        <strain evidence="2 3">JCM 14233</strain>
    </source>
</reference>
<accession>A0A7I7MQL3</accession>
<dbReference type="RefSeq" id="WP_142271847.1">
    <property type="nucleotide sequence ID" value="NZ_AP022575.1"/>
</dbReference>
<name>A0A7I7MQL3_9MYCO</name>
<organism evidence="2 3">
    <name type="scientific">Mycobacterium shinjukuense</name>
    <dbReference type="NCBI Taxonomy" id="398694"/>
    <lineage>
        <taxon>Bacteria</taxon>
        <taxon>Bacillati</taxon>
        <taxon>Actinomycetota</taxon>
        <taxon>Actinomycetes</taxon>
        <taxon>Mycobacteriales</taxon>
        <taxon>Mycobacteriaceae</taxon>
        <taxon>Mycobacterium</taxon>
    </lineage>
</organism>
<evidence type="ECO:0000313" key="3">
    <source>
        <dbReference type="Proteomes" id="UP000467236"/>
    </source>
</evidence>
<keyword evidence="1" id="KW-0472">Membrane</keyword>
<evidence type="ECO:0000313" key="2">
    <source>
        <dbReference type="EMBL" id="BBX74376.1"/>
    </source>
</evidence>
<dbReference type="EMBL" id="AP022575">
    <property type="protein sequence ID" value="BBX74376.1"/>
    <property type="molecule type" value="Genomic_DNA"/>
</dbReference>
<proteinExistence type="predicted"/>
<dbReference type="KEGG" id="mshj:MSHI_22820"/>